<keyword evidence="2" id="KW-1185">Reference proteome</keyword>
<reference evidence="1 2" key="2">
    <citation type="submission" date="2019-04" db="EMBL/GenBank/DDBJ databases">
        <title>The genome sequence of big-headed turtle.</title>
        <authorList>
            <person name="Gong S."/>
        </authorList>
    </citation>
    <scope>NUCLEOTIDE SEQUENCE [LARGE SCALE GENOMIC DNA]</scope>
    <source>
        <strain evidence="1">DO16091913</strain>
        <tissue evidence="1">Muscle</tissue>
    </source>
</reference>
<sequence>MCWISSLTCFLYNSCPSRLCYPIKKHRAIYQHCDGPHLHPTGIRWDSANAPQDQPPACQDSRVQIKQGNVKKKMDIFPSDCSSKNYCQINTRKRVIAKCAVDLWHEHVLSNTESDQLLPSKAIGLYCIRIVSRP</sequence>
<proteinExistence type="predicted"/>
<accession>A0A4D9DXQ9</accession>
<name>A0A4D9DXQ9_9SAUR</name>
<organism evidence="1 2">
    <name type="scientific">Platysternon megacephalum</name>
    <name type="common">big-headed turtle</name>
    <dbReference type="NCBI Taxonomy" id="55544"/>
    <lineage>
        <taxon>Eukaryota</taxon>
        <taxon>Metazoa</taxon>
        <taxon>Chordata</taxon>
        <taxon>Craniata</taxon>
        <taxon>Vertebrata</taxon>
        <taxon>Euteleostomi</taxon>
        <taxon>Archelosauria</taxon>
        <taxon>Testudinata</taxon>
        <taxon>Testudines</taxon>
        <taxon>Cryptodira</taxon>
        <taxon>Durocryptodira</taxon>
        <taxon>Testudinoidea</taxon>
        <taxon>Platysternidae</taxon>
        <taxon>Platysternon</taxon>
    </lineage>
</organism>
<reference evidence="1 2" key="1">
    <citation type="submission" date="2019-04" db="EMBL/GenBank/DDBJ databases">
        <title>Draft genome of the big-headed turtle Platysternon megacephalum.</title>
        <authorList>
            <person name="Gong S."/>
        </authorList>
    </citation>
    <scope>NUCLEOTIDE SEQUENCE [LARGE SCALE GENOMIC DNA]</scope>
    <source>
        <strain evidence="1">DO16091913</strain>
        <tissue evidence="1">Muscle</tissue>
    </source>
</reference>
<evidence type="ECO:0000313" key="1">
    <source>
        <dbReference type="EMBL" id="TFJ99779.1"/>
    </source>
</evidence>
<dbReference type="Proteomes" id="UP000297703">
    <property type="component" value="Unassembled WGS sequence"/>
</dbReference>
<gene>
    <name evidence="1" type="ORF">DR999_PMT18152</name>
</gene>
<protein>
    <submittedName>
        <fullName evidence="1">G patch domain and KOW motifs-containing protein</fullName>
    </submittedName>
</protein>
<comment type="caution">
    <text evidence="1">The sequence shown here is derived from an EMBL/GenBank/DDBJ whole genome shotgun (WGS) entry which is preliminary data.</text>
</comment>
<dbReference type="EMBL" id="QXTE01000305">
    <property type="protein sequence ID" value="TFJ99779.1"/>
    <property type="molecule type" value="Genomic_DNA"/>
</dbReference>
<evidence type="ECO:0000313" key="2">
    <source>
        <dbReference type="Proteomes" id="UP000297703"/>
    </source>
</evidence>
<dbReference type="AlphaFoldDB" id="A0A4D9DXQ9"/>